<sequence length="373" mass="39510">MSGPLAGLRVIEMLGLGPGPFAAMMLADMGAEVVRVQRRADTASAAQQVFPLLGSRYDVLGRSRRVITLDLKSPQDQATLLALSDKADALIEGFRPGVMEKLGLGPEVCLQRNPRLVYGRMTGWGQNGPLAHSAGHDINYLALSGMLQAMGRPDSPPAPPLNLVADFGGGGMLLAFGVVCALLEARQSGQGQVVDAAMTEGSALLGAMLYGFQAAGAWSLQRGSNLLDGAAHFYDTYVCADHRYMAVGAIEPAFYQQLLQLAGIDVSQLPAQFDRAGWAAAKQQLAQVFATKTQAQWCELLEGSDACCAPVLDMQSAPLHSHAKARSSFVELDGVVQPAPAPRFSRTQPDVPAQSAHQNDESAAILRDWGIAS</sequence>
<dbReference type="GO" id="GO:0016740">
    <property type="term" value="F:transferase activity"/>
    <property type="evidence" value="ECO:0007669"/>
    <property type="project" value="UniProtKB-KW"/>
</dbReference>
<name>A0A923HZ35_9BURK</name>
<dbReference type="Proteomes" id="UP000612361">
    <property type="component" value="Unassembled WGS sequence"/>
</dbReference>
<dbReference type="Gene3D" id="3.40.50.10540">
    <property type="entry name" value="Crotonobetainyl-coa:carnitine coa-transferase, domain 1"/>
    <property type="match status" value="1"/>
</dbReference>
<comment type="caution">
    <text evidence="1">The sequence shown here is derived from an EMBL/GenBank/DDBJ whole genome shotgun (WGS) entry which is preliminary data.</text>
</comment>
<dbReference type="PANTHER" id="PTHR48228:SF5">
    <property type="entry name" value="ALPHA-METHYLACYL-COA RACEMASE"/>
    <property type="match status" value="1"/>
</dbReference>
<dbReference type="EMBL" id="JACOGG010000003">
    <property type="protein sequence ID" value="MBC3934651.1"/>
    <property type="molecule type" value="Genomic_DNA"/>
</dbReference>
<accession>A0A923HZ35</accession>
<dbReference type="PANTHER" id="PTHR48228">
    <property type="entry name" value="SUCCINYL-COA--D-CITRAMALATE COA-TRANSFERASE"/>
    <property type="match status" value="1"/>
</dbReference>
<evidence type="ECO:0000313" key="1">
    <source>
        <dbReference type="EMBL" id="MBC3934651.1"/>
    </source>
</evidence>
<evidence type="ECO:0000313" key="2">
    <source>
        <dbReference type="Proteomes" id="UP000612361"/>
    </source>
</evidence>
<dbReference type="InterPro" id="IPR044855">
    <property type="entry name" value="CoA-Trfase_III_dom3_sf"/>
</dbReference>
<dbReference type="InterPro" id="IPR050509">
    <property type="entry name" value="CoA-transferase_III"/>
</dbReference>
<dbReference type="Pfam" id="PF02515">
    <property type="entry name" value="CoA_transf_3"/>
    <property type="match status" value="1"/>
</dbReference>
<reference evidence="1" key="1">
    <citation type="submission" date="2020-08" db="EMBL/GenBank/DDBJ databases">
        <title>Novel species isolated from subtropical streams in China.</title>
        <authorList>
            <person name="Lu H."/>
        </authorList>
    </citation>
    <scope>NUCLEOTIDE SEQUENCE</scope>
    <source>
        <strain evidence="1">CY7W</strain>
    </source>
</reference>
<dbReference type="InterPro" id="IPR023606">
    <property type="entry name" value="CoA-Trfase_III_dom_1_sf"/>
</dbReference>
<dbReference type="Gene3D" id="3.30.1540.10">
    <property type="entry name" value="formyl-coa transferase, domain 3"/>
    <property type="match status" value="1"/>
</dbReference>
<dbReference type="InterPro" id="IPR003673">
    <property type="entry name" value="CoA-Trfase_fam_III"/>
</dbReference>
<dbReference type="SUPFAM" id="SSF89796">
    <property type="entry name" value="CoA-transferase family III (CaiB/BaiF)"/>
    <property type="match status" value="1"/>
</dbReference>
<protein>
    <submittedName>
        <fullName evidence="1">CoA transferase</fullName>
    </submittedName>
</protein>
<dbReference type="AlphaFoldDB" id="A0A923HZ35"/>
<organism evidence="1 2">
    <name type="scientific">Undibacterium rugosum</name>
    <dbReference type="NCBI Taxonomy" id="2762291"/>
    <lineage>
        <taxon>Bacteria</taxon>
        <taxon>Pseudomonadati</taxon>
        <taxon>Pseudomonadota</taxon>
        <taxon>Betaproteobacteria</taxon>
        <taxon>Burkholderiales</taxon>
        <taxon>Oxalobacteraceae</taxon>
        <taxon>Undibacterium</taxon>
    </lineage>
</organism>
<gene>
    <name evidence="1" type="ORF">H8K47_04700</name>
</gene>
<proteinExistence type="predicted"/>
<dbReference type="RefSeq" id="WP_186880255.1">
    <property type="nucleotide sequence ID" value="NZ_JACOGG010000003.1"/>
</dbReference>
<keyword evidence="1" id="KW-0808">Transferase</keyword>
<keyword evidence="2" id="KW-1185">Reference proteome</keyword>